<feature type="signal peptide" evidence="1">
    <location>
        <begin position="1"/>
        <end position="19"/>
    </location>
</feature>
<feature type="domain" description="Glucose/Sorbosone dehydrogenase" evidence="2">
    <location>
        <begin position="44"/>
        <end position="361"/>
    </location>
</feature>
<dbReference type="Pfam" id="PF18962">
    <property type="entry name" value="Por_Secre_tail"/>
    <property type="match status" value="1"/>
</dbReference>
<dbReference type="SUPFAM" id="SSF50952">
    <property type="entry name" value="Soluble quinoprotein glucose dehydrogenase"/>
    <property type="match status" value="1"/>
</dbReference>
<gene>
    <name evidence="4" type="ORF">IC231_02825</name>
</gene>
<evidence type="ECO:0000259" key="2">
    <source>
        <dbReference type="Pfam" id="PF07995"/>
    </source>
</evidence>
<reference evidence="4 5" key="1">
    <citation type="submission" date="2020-09" db="EMBL/GenBank/DDBJ databases">
        <authorList>
            <person name="Kim M.K."/>
        </authorList>
    </citation>
    <scope>NUCLEOTIDE SEQUENCE [LARGE SCALE GENOMIC DNA]</scope>
    <source>
        <strain evidence="4 5">BT646</strain>
    </source>
</reference>
<dbReference type="RefSeq" id="WP_190783092.1">
    <property type="nucleotide sequence ID" value="NZ_JACWZZ010000001.1"/>
</dbReference>
<dbReference type="PANTHER" id="PTHR19328">
    <property type="entry name" value="HEDGEHOG-INTERACTING PROTEIN"/>
    <property type="match status" value="1"/>
</dbReference>
<comment type="caution">
    <text evidence="4">The sequence shown here is derived from an EMBL/GenBank/DDBJ whole genome shotgun (WGS) entry which is preliminary data.</text>
</comment>
<sequence length="466" mass="49935">MKRIATLLLLAGMAAPACAQQNPALATYTVGTTTLTLSALSTGLDTPWEILWGPDGFLWMTERGGRISRVNATTGQVLPLLTVADVTETGESGLLGMTLHPDFSLNPYVYIVYNYTENGALKEKLVRYTYSATAGTLSSPLVLLGNLPATTTHSGSRLLILPDQTLLMTTGDAQLQPEAQNIASLNGKILRLNLDGTIPANNPTPGSPVYTLGHRNPQGLVRAATGRLYSSEHGPNNDDEVNLIEPGRNYGWPNVEGFCNLPAEQTFCTANNVREPLVAYTPTLAVAGITAYSNPAIPQWSNSLLMVSLKAGTLTNLQLNTAGDQVTSQANIWTGTYGRMRAICVSPQGRVYIGTSNRDGRGAPAATDDRILVLENRAYTPNSVRSRQSDALALWPNPTAGSVSVRLPEPASSPLTIHDALGRVVQTVAMAGRKEATLDIRQLVPGLYMLQTQMGNTQLTRQLIVE</sequence>
<evidence type="ECO:0000259" key="3">
    <source>
        <dbReference type="Pfam" id="PF18962"/>
    </source>
</evidence>
<dbReference type="Pfam" id="PF07995">
    <property type="entry name" value="GSDH"/>
    <property type="match status" value="1"/>
</dbReference>
<name>A0ABR8JE33_9BACT</name>
<proteinExistence type="predicted"/>
<dbReference type="PANTHER" id="PTHR19328:SF13">
    <property type="entry name" value="HIPL1 PROTEIN"/>
    <property type="match status" value="1"/>
</dbReference>
<dbReference type="InterPro" id="IPR026444">
    <property type="entry name" value="Secre_tail"/>
</dbReference>
<feature type="chain" id="PRO_5045282346" evidence="1">
    <location>
        <begin position="20"/>
        <end position="466"/>
    </location>
</feature>
<accession>A0ABR8JE33</accession>
<dbReference type="EMBL" id="JACWZZ010000001">
    <property type="protein sequence ID" value="MBD2713966.1"/>
    <property type="molecule type" value="Genomic_DNA"/>
</dbReference>
<dbReference type="Proteomes" id="UP000642468">
    <property type="component" value="Unassembled WGS sequence"/>
</dbReference>
<dbReference type="InterPro" id="IPR011042">
    <property type="entry name" value="6-blade_b-propeller_TolB-like"/>
</dbReference>
<keyword evidence="5" id="KW-1185">Reference proteome</keyword>
<organism evidence="4 5">
    <name type="scientific">Hymenobacter duratus</name>
    <dbReference type="NCBI Taxonomy" id="2771356"/>
    <lineage>
        <taxon>Bacteria</taxon>
        <taxon>Pseudomonadati</taxon>
        <taxon>Bacteroidota</taxon>
        <taxon>Cytophagia</taxon>
        <taxon>Cytophagales</taxon>
        <taxon>Hymenobacteraceae</taxon>
        <taxon>Hymenobacter</taxon>
    </lineage>
</organism>
<evidence type="ECO:0000256" key="1">
    <source>
        <dbReference type="SAM" id="SignalP"/>
    </source>
</evidence>
<dbReference type="InterPro" id="IPR012938">
    <property type="entry name" value="Glc/Sorbosone_DH"/>
</dbReference>
<dbReference type="InterPro" id="IPR011041">
    <property type="entry name" value="Quinoprot_gluc/sorb_DH_b-prop"/>
</dbReference>
<dbReference type="Gene3D" id="2.120.10.30">
    <property type="entry name" value="TolB, C-terminal domain"/>
    <property type="match status" value="1"/>
</dbReference>
<evidence type="ECO:0000313" key="4">
    <source>
        <dbReference type="EMBL" id="MBD2713966.1"/>
    </source>
</evidence>
<keyword evidence="1" id="KW-0732">Signal</keyword>
<evidence type="ECO:0000313" key="5">
    <source>
        <dbReference type="Proteomes" id="UP000642468"/>
    </source>
</evidence>
<dbReference type="NCBIfam" id="TIGR04183">
    <property type="entry name" value="Por_Secre_tail"/>
    <property type="match status" value="1"/>
</dbReference>
<feature type="domain" description="Secretion system C-terminal sorting" evidence="3">
    <location>
        <begin position="394"/>
        <end position="465"/>
    </location>
</feature>
<protein>
    <submittedName>
        <fullName evidence="4">PQQ-dependent sugar dehydrogenase</fullName>
    </submittedName>
</protein>